<feature type="transmembrane region" description="Helical" evidence="2">
    <location>
        <begin position="728"/>
        <end position="749"/>
    </location>
</feature>
<dbReference type="Gene3D" id="2.130.10.10">
    <property type="entry name" value="YVTN repeat-like/Quinoprotein amine dehydrogenase"/>
    <property type="match status" value="1"/>
</dbReference>
<keyword evidence="3" id="KW-0732">Signal</keyword>
<dbReference type="SUPFAM" id="SSF63829">
    <property type="entry name" value="Calcium-dependent phosphotriesterase"/>
    <property type="match status" value="1"/>
</dbReference>
<dbReference type="SUPFAM" id="SSF46894">
    <property type="entry name" value="C-terminal effector domain of the bipartite response regulators"/>
    <property type="match status" value="1"/>
</dbReference>
<evidence type="ECO:0000313" key="4">
    <source>
        <dbReference type="EMBL" id="AZQ44910.1"/>
    </source>
</evidence>
<dbReference type="KEGG" id="noj:EJ995_11995"/>
<dbReference type="OrthoDB" id="1090267at2"/>
<dbReference type="InterPro" id="IPR016032">
    <property type="entry name" value="Sig_transdc_resp-reg_C-effctor"/>
</dbReference>
<feature type="coiled-coil region" evidence="1">
    <location>
        <begin position="754"/>
        <end position="832"/>
    </location>
</feature>
<organism evidence="4 5">
    <name type="scientific">Nonlabens ponticola</name>
    <dbReference type="NCBI Taxonomy" id="2496866"/>
    <lineage>
        <taxon>Bacteria</taxon>
        <taxon>Pseudomonadati</taxon>
        <taxon>Bacteroidota</taxon>
        <taxon>Flavobacteriia</taxon>
        <taxon>Flavobacteriales</taxon>
        <taxon>Flavobacteriaceae</taxon>
        <taxon>Nonlabens</taxon>
    </lineage>
</organism>
<dbReference type="EMBL" id="CP034549">
    <property type="protein sequence ID" value="AZQ44910.1"/>
    <property type="molecule type" value="Genomic_DNA"/>
</dbReference>
<accession>A0A3S9N0G1</accession>
<keyword evidence="2" id="KW-0472">Membrane</keyword>
<dbReference type="InterPro" id="IPR036388">
    <property type="entry name" value="WH-like_DNA-bd_sf"/>
</dbReference>
<reference evidence="4 5" key="1">
    <citation type="submission" date="2018-12" db="EMBL/GenBank/DDBJ databases">
        <title>Complete genome of Nonlabens sp. MJ115.</title>
        <authorList>
            <person name="Choi H.S."/>
            <person name="Jung J."/>
        </authorList>
    </citation>
    <scope>NUCLEOTIDE SEQUENCE [LARGE SCALE GENOMIC DNA]</scope>
    <source>
        <strain evidence="4 5">MJ115</strain>
    </source>
</reference>
<protein>
    <submittedName>
        <fullName evidence="4">LuxR family transcriptional regulator</fullName>
    </submittedName>
</protein>
<keyword evidence="2" id="KW-0812">Transmembrane</keyword>
<dbReference type="Gene3D" id="2.60.40.10">
    <property type="entry name" value="Immunoglobulins"/>
    <property type="match status" value="1"/>
</dbReference>
<proteinExistence type="predicted"/>
<gene>
    <name evidence="4" type="ORF">EJ995_11995</name>
</gene>
<feature type="signal peptide" evidence="3">
    <location>
        <begin position="1"/>
        <end position="20"/>
    </location>
</feature>
<keyword evidence="2" id="KW-1133">Transmembrane helix</keyword>
<evidence type="ECO:0000256" key="2">
    <source>
        <dbReference type="SAM" id="Phobius"/>
    </source>
</evidence>
<feature type="chain" id="PRO_5019439136" evidence="3">
    <location>
        <begin position="21"/>
        <end position="930"/>
    </location>
</feature>
<evidence type="ECO:0000313" key="5">
    <source>
        <dbReference type="Proteomes" id="UP000279600"/>
    </source>
</evidence>
<evidence type="ECO:0000256" key="3">
    <source>
        <dbReference type="SAM" id="SignalP"/>
    </source>
</evidence>
<dbReference type="GO" id="GO:0006355">
    <property type="term" value="P:regulation of DNA-templated transcription"/>
    <property type="evidence" value="ECO:0007669"/>
    <property type="project" value="InterPro"/>
</dbReference>
<dbReference type="InterPro" id="IPR013783">
    <property type="entry name" value="Ig-like_fold"/>
</dbReference>
<keyword evidence="5" id="KW-1185">Reference proteome</keyword>
<sequence>MKYCTFFLFYFMICLSHGMAQELPPISNFSPAQYQAQNQNWMIAQSDDRRMYFANGAGLLEYNGEQWTVYPTYNESIMRSVAWYEDRLYSGAYMDFGFWESQPDGSLKYTSLVETLEVDILEDEQFWNLIPNGSTLLVQSLDRLYSYDPDSKTVEVILQNPALTKVFKVGNRVFYNIANDGLYEIVDGASILVHGLSQDDGNVITMAVQDDIIVFITSANSLFHIEEREVTLISKNQVDKDIVIYSATILSDGRIAAGTIDSGLFFIEKDGSIEMQLNQRNGLSNNTILSMYEDLDGNLWLGLDNGIDYVNINARFTTFIDRVGELGTVYDAFVKDDQTYLGTNQGLYLRDARDNAFKLIEGTQGQVWNLVEIDGTLFCGHNKGTFNISKDQATQIASINGSWDIQKIPGQDNLLLQGNYDGLYVLERIGSSWKVRNKITGFDVSSKDFAVRDNVVYVSHEYKGLFEITLDADFNKATNVELKDEVGKGTYSDLIKLKNRLIYANKNGFYVKEPDTDTFEKDEQLSALVDEDEYTSGRMISMDDQSFWFFMKNQLVQVTVEPIKNTFEFERYAIPQEIRAEKTGYESLFKLTDYQYLMGSSQGYIIFDTARLEDKQSLVYIDKILVTYNDNRLERIDIQNGFELPHDASKLEVNYHTPLYDALTDVKYQYRLKDDMDQWSVSAAASTLIFENLEDDNYQLEVRSVVNGVVGSTARIEFEILPPIYRTMAAYIIYILLAILLIVLINVFYKWYYNKKQEAELTKKQRELDLERLKNQKELAEVNNKQLTTDIESRNRELAMTTMAMIKKNETLSEIKKALEKVQANNDSKNLKAVKDLVHKNMTERQDWKTFEQAFTMTDKAFIKNIKARHPSLTSGDLRLSIYIRLNLSSKEIAPLLNISPRSVEIKRYRLRKKMELDKETDLFEYLVAI</sequence>
<dbReference type="Gene3D" id="1.10.10.10">
    <property type="entry name" value="Winged helix-like DNA-binding domain superfamily/Winged helix DNA-binding domain"/>
    <property type="match status" value="1"/>
</dbReference>
<dbReference type="GO" id="GO:0003677">
    <property type="term" value="F:DNA binding"/>
    <property type="evidence" value="ECO:0007669"/>
    <property type="project" value="InterPro"/>
</dbReference>
<name>A0A3S9N0G1_9FLAO</name>
<evidence type="ECO:0000256" key="1">
    <source>
        <dbReference type="SAM" id="Coils"/>
    </source>
</evidence>
<dbReference type="InterPro" id="IPR015943">
    <property type="entry name" value="WD40/YVTN_repeat-like_dom_sf"/>
</dbReference>
<dbReference type="AlphaFoldDB" id="A0A3S9N0G1"/>
<keyword evidence="1" id="KW-0175">Coiled coil</keyword>
<dbReference type="Proteomes" id="UP000279600">
    <property type="component" value="Chromosome"/>
</dbReference>